<dbReference type="RefSeq" id="WP_253742196.1">
    <property type="nucleotide sequence ID" value="NZ_BAABKA010000036.1"/>
</dbReference>
<reference evidence="2" key="1">
    <citation type="submission" date="2022-06" db="EMBL/GenBank/DDBJ databases">
        <title>Sequencing the genomes of 1000 actinobacteria strains.</title>
        <authorList>
            <person name="Klenk H.-P."/>
        </authorList>
    </citation>
    <scope>NUCLEOTIDE SEQUENCE</scope>
    <source>
        <strain evidence="2">DSM 46694</strain>
    </source>
</reference>
<comment type="caution">
    <text evidence="2">The sequence shown here is derived from an EMBL/GenBank/DDBJ whole genome shotgun (WGS) entry which is preliminary data.</text>
</comment>
<gene>
    <name evidence="2" type="ORF">HD597_002550</name>
</gene>
<dbReference type="Proteomes" id="UP001139648">
    <property type="component" value="Unassembled WGS sequence"/>
</dbReference>
<feature type="compositionally biased region" description="Low complexity" evidence="1">
    <location>
        <begin position="32"/>
        <end position="51"/>
    </location>
</feature>
<proteinExistence type="predicted"/>
<dbReference type="EMBL" id="JAMZEB010000002">
    <property type="protein sequence ID" value="MCP2355530.1"/>
    <property type="molecule type" value="Genomic_DNA"/>
</dbReference>
<name>A0A9X2GD09_9ACTN</name>
<evidence type="ECO:0000313" key="2">
    <source>
        <dbReference type="EMBL" id="MCP2355530.1"/>
    </source>
</evidence>
<accession>A0A9X2GD09</accession>
<sequence length="57" mass="5763">MNEHTPATEHDHSGFEPLYVTRVAVTGGGSGHARATGRARSAATRPTAATGCAPTSS</sequence>
<evidence type="ECO:0000256" key="1">
    <source>
        <dbReference type="SAM" id="MobiDB-lite"/>
    </source>
</evidence>
<evidence type="ECO:0000313" key="3">
    <source>
        <dbReference type="Proteomes" id="UP001139648"/>
    </source>
</evidence>
<organism evidence="2 3">
    <name type="scientific">Nonomuraea thailandensis</name>
    <dbReference type="NCBI Taxonomy" id="1188745"/>
    <lineage>
        <taxon>Bacteria</taxon>
        <taxon>Bacillati</taxon>
        <taxon>Actinomycetota</taxon>
        <taxon>Actinomycetes</taxon>
        <taxon>Streptosporangiales</taxon>
        <taxon>Streptosporangiaceae</taxon>
        <taxon>Nonomuraea</taxon>
    </lineage>
</organism>
<protein>
    <submittedName>
        <fullName evidence="2">Uncharacterized protein</fullName>
    </submittedName>
</protein>
<keyword evidence="3" id="KW-1185">Reference proteome</keyword>
<dbReference type="AlphaFoldDB" id="A0A9X2GD09"/>
<feature type="region of interest" description="Disordered" evidence="1">
    <location>
        <begin position="27"/>
        <end position="57"/>
    </location>
</feature>